<dbReference type="NCBIfam" id="TIGR00205">
    <property type="entry name" value="fliE"/>
    <property type="match status" value="1"/>
</dbReference>
<sequence>MVDRIEGLGPLSQSGKTQKKNENNFSEALKEALEKVNDIQKKAEKAADDFAQGRISNIHEVIIEAEKASIALRLTVEVRNRIVEAYRDIMRMQI</sequence>
<evidence type="ECO:0000256" key="4">
    <source>
        <dbReference type="HAMAP-Rule" id="MF_00724"/>
    </source>
</evidence>
<evidence type="ECO:0000256" key="1">
    <source>
        <dbReference type="ARBA" id="ARBA00004117"/>
    </source>
</evidence>
<reference evidence="8" key="1">
    <citation type="submission" date="2007-05" db="EMBL/GenBank/DDBJ databases">
        <title>Complete sequence of Thermotoga petrophila RKU-1.</title>
        <authorList>
            <consortium name="US DOE Joint Genome Institute"/>
            <person name="Copeland A."/>
            <person name="Lucas S."/>
            <person name="Lapidus A."/>
            <person name="Barry K."/>
            <person name="Glavina del Rio T."/>
            <person name="Dalin E."/>
            <person name="Tice H."/>
            <person name="Pitluck S."/>
            <person name="Sims D."/>
            <person name="Brettin T."/>
            <person name="Bruce D."/>
            <person name="Detter J.C."/>
            <person name="Han C."/>
            <person name="Tapia R."/>
            <person name="Schmutz J."/>
            <person name="Larimer F."/>
            <person name="Land M."/>
            <person name="Hauser L."/>
            <person name="Kyrpides N."/>
            <person name="Mikhailova N."/>
            <person name="Nelson K."/>
            <person name="Gogarten J.P."/>
            <person name="Noll K."/>
            <person name="Richardson P."/>
        </authorList>
    </citation>
    <scope>NUCLEOTIDE SEQUENCE [LARGE SCALE GENOMIC DNA]</scope>
    <source>
        <strain evidence="8">ATCC BAA-488 / DSM 13995 / JCM 10881 / RKU-1</strain>
    </source>
</reference>
<feature type="region of interest" description="Disordered" evidence="6">
    <location>
        <begin position="1"/>
        <end position="25"/>
    </location>
</feature>
<evidence type="ECO:0000256" key="2">
    <source>
        <dbReference type="ARBA" id="ARBA00009272"/>
    </source>
</evidence>
<gene>
    <name evidence="4" type="primary">fliE</name>
    <name evidence="7" type="ordered locus">Tpet_1417</name>
</gene>
<reference evidence="7 8" key="2">
    <citation type="journal article" date="2009" name="Proc. Natl. Acad. Sci. U.S.A.">
        <title>On the chimeric nature, thermophilic origin, and phylogenetic placement of the Thermotogales.</title>
        <authorList>
            <person name="Zhaxybayeva O."/>
            <person name="Swithers K.S."/>
            <person name="Lapierre P."/>
            <person name="Fournier G.P."/>
            <person name="Bickhart D.M."/>
            <person name="DeBoy R.T."/>
            <person name="Nelson K.E."/>
            <person name="Nesbo C.L."/>
            <person name="Doolittle W.F."/>
            <person name="Gogarten J.P."/>
            <person name="Noll K.M."/>
        </authorList>
    </citation>
    <scope>NUCLEOTIDE SEQUENCE [LARGE SCALE GENOMIC DNA]</scope>
    <source>
        <strain evidence="8">ATCC BAA-488 / DSM 13995 / JCM 10881 / RKU-1</strain>
    </source>
</reference>
<dbReference type="InterPro" id="IPR001624">
    <property type="entry name" value="FliE"/>
</dbReference>
<dbReference type="AlphaFoldDB" id="A5IMK7"/>
<dbReference type="HAMAP" id="MF_00724">
    <property type="entry name" value="FliE"/>
    <property type="match status" value="1"/>
</dbReference>
<dbReference type="Proteomes" id="UP000006558">
    <property type="component" value="Chromosome"/>
</dbReference>
<dbReference type="GO" id="GO:0005198">
    <property type="term" value="F:structural molecule activity"/>
    <property type="evidence" value="ECO:0007669"/>
    <property type="project" value="UniProtKB-UniRule"/>
</dbReference>
<dbReference type="STRING" id="390874.Tpet_1417"/>
<dbReference type="PANTHER" id="PTHR34653">
    <property type="match status" value="1"/>
</dbReference>
<keyword evidence="7" id="KW-0282">Flagellum</keyword>
<evidence type="ECO:0000313" key="8">
    <source>
        <dbReference type="Proteomes" id="UP000006558"/>
    </source>
</evidence>
<dbReference type="RefSeq" id="WP_011943886.1">
    <property type="nucleotide sequence ID" value="NC_009486.1"/>
</dbReference>
<comment type="similarity">
    <text evidence="2 4">Belongs to the FliE family.</text>
</comment>
<protein>
    <recommendedName>
        <fullName evidence="4 5">Flagellar hook-basal body complex protein FliE</fullName>
    </recommendedName>
</protein>
<dbReference type="Pfam" id="PF02049">
    <property type="entry name" value="FliE"/>
    <property type="match status" value="1"/>
</dbReference>
<keyword evidence="7" id="KW-0969">Cilium</keyword>
<evidence type="ECO:0000256" key="3">
    <source>
        <dbReference type="ARBA" id="ARBA00023143"/>
    </source>
</evidence>
<dbReference type="PRINTS" id="PR01006">
    <property type="entry name" value="FLGHOOKFLIE"/>
</dbReference>
<dbReference type="EMBL" id="CP000702">
    <property type="protein sequence ID" value="ABQ47430.1"/>
    <property type="molecule type" value="Genomic_DNA"/>
</dbReference>
<comment type="subcellular location">
    <subcellularLocation>
        <location evidence="1 4">Bacterial flagellum basal body</location>
    </subcellularLocation>
</comment>
<proteinExistence type="inferred from homology"/>
<dbReference type="GO" id="GO:0071973">
    <property type="term" value="P:bacterial-type flagellum-dependent cell motility"/>
    <property type="evidence" value="ECO:0007669"/>
    <property type="project" value="InterPro"/>
</dbReference>
<organism evidence="7 8">
    <name type="scientific">Thermotoga petrophila (strain ATCC BAA-488 / DSM 13995 / JCM 10881 / RKU-1)</name>
    <dbReference type="NCBI Taxonomy" id="390874"/>
    <lineage>
        <taxon>Bacteria</taxon>
        <taxon>Thermotogati</taxon>
        <taxon>Thermotogota</taxon>
        <taxon>Thermotogae</taxon>
        <taxon>Thermotogales</taxon>
        <taxon>Thermotogaceae</taxon>
        <taxon>Thermotoga</taxon>
    </lineage>
</organism>
<dbReference type="GO" id="GO:0009425">
    <property type="term" value="C:bacterial-type flagellum basal body"/>
    <property type="evidence" value="ECO:0007669"/>
    <property type="project" value="UniProtKB-SubCell"/>
</dbReference>
<keyword evidence="3 4" id="KW-0975">Bacterial flagellum</keyword>
<evidence type="ECO:0000256" key="6">
    <source>
        <dbReference type="SAM" id="MobiDB-lite"/>
    </source>
</evidence>
<dbReference type="PANTHER" id="PTHR34653:SF1">
    <property type="entry name" value="FLAGELLAR HOOK-BASAL BODY COMPLEX PROTEIN FLIE"/>
    <property type="match status" value="1"/>
</dbReference>
<evidence type="ECO:0000313" key="7">
    <source>
        <dbReference type="EMBL" id="ABQ47430.1"/>
    </source>
</evidence>
<keyword evidence="7" id="KW-0966">Cell projection</keyword>
<evidence type="ECO:0000256" key="5">
    <source>
        <dbReference type="NCBIfam" id="TIGR00205"/>
    </source>
</evidence>
<accession>A5IMK7</accession>
<dbReference type="KEGG" id="tpt:Tpet_1417"/>
<dbReference type="GO" id="GO:0003774">
    <property type="term" value="F:cytoskeletal motor activity"/>
    <property type="evidence" value="ECO:0007669"/>
    <property type="project" value="InterPro"/>
</dbReference>
<dbReference type="eggNOG" id="COG1677">
    <property type="taxonomic scope" value="Bacteria"/>
</dbReference>
<dbReference type="HOGENOM" id="CLU_147249_3_4_0"/>
<name>A5IMK7_THEP1</name>